<dbReference type="Gene3D" id="3.40.710.10">
    <property type="entry name" value="DD-peptidase/beta-lactamase superfamily"/>
    <property type="match status" value="1"/>
</dbReference>
<dbReference type="HOGENOM" id="CLU_020027_5_0_5"/>
<evidence type="ECO:0000256" key="1">
    <source>
        <dbReference type="SAM" id="SignalP"/>
    </source>
</evidence>
<dbReference type="InterPro" id="IPR050491">
    <property type="entry name" value="AmpC-like"/>
</dbReference>
<dbReference type="RefSeq" id="WP_012521317.1">
    <property type="nucleotide sequence ID" value="NC_011144.1"/>
</dbReference>
<evidence type="ECO:0000259" key="2">
    <source>
        <dbReference type="Pfam" id="PF00144"/>
    </source>
</evidence>
<dbReference type="InterPro" id="IPR012338">
    <property type="entry name" value="Beta-lactam/transpept-like"/>
</dbReference>
<organism evidence="3 4">
    <name type="scientific">Phenylobacterium zucineum (strain HLK1)</name>
    <dbReference type="NCBI Taxonomy" id="450851"/>
    <lineage>
        <taxon>Bacteria</taxon>
        <taxon>Pseudomonadati</taxon>
        <taxon>Pseudomonadota</taxon>
        <taxon>Alphaproteobacteria</taxon>
        <taxon>Caulobacterales</taxon>
        <taxon>Caulobacteraceae</taxon>
        <taxon>Phenylobacterium</taxon>
    </lineage>
</organism>
<accession>B4RG45</accession>
<dbReference type="STRING" id="450851.PHZ_c0755"/>
<feature type="chain" id="PRO_5002822123" evidence="1">
    <location>
        <begin position="27"/>
        <end position="499"/>
    </location>
</feature>
<feature type="signal peptide" evidence="1">
    <location>
        <begin position="1"/>
        <end position="26"/>
    </location>
</feature>
<sequence>MKFASCAAALAAFCLAGFGLIGPVAAQTGDQKAAFAEIDPLFEAFMREQNVPGLVYGVVADGKLAYVRTLGVQDVETKAPVTADTVFRIASMSKNFTALAALKLRDEGRLSLDAPAEQYVPELKALKYPTTDSPKITVRDLLSHAGGFVTDDPWGDRHLDMAEPDFSRFVAAGVPFSRAPGTAFEYSNFGYALAGRVVSNASGTPYADYIGARFLAPLGMASTTFDIGKVPAGRLARGYRWEDGRWTPEPAPGPGAFGAMGGLLTSANDYARYMAWELAAWPPRDGPEDGILARASIREIARPQTYATVQRRSDPEGCDRAASYGMGTIPYSDCVLGPHFGHSGGLPGYGSNVLMLPQRGVGVFAFTNRTYAPASVVVREAATRLVKSGAFPQRQAPPSAAVTAMAERAMRIYAAGDVLAEPDALAVNFLLDEDAAHRNAKIVPIKEKLGACRGELQPVRTDSAMAAILKFPCERGTLEVRFLLAPTTPASFQALEFRG</sequence>
<name>B4RG45_PHEZH</name>
<dbReference type="Proteomes" id="UP000001868">
    <property type="component" value="Chromosome"/>
</dbReference>
<evidence type="ECO:0000313" key="4">
    <source>
        <dbReference type="Proteomes" id="UP000001868"/>
    </source>
</evidence>
<keyword evidence="1" id="KW-0732">Signal</keyword>
<dbReference type="EMBL" id="CP000747">
    <property type="protein sequence ID" value="ACG77169.1"/>
    <property type="molecule type" value="Genomic_DNA"/>
</dbReference>
<gene>
    <name evidence="3" type="ordered locus">PHZ_c0755</name>
</gene>
<dbReference type="AlphaFoldDB" id="B4RG45"/>
<dbReference type="OrthoDB" id="9808046at2"/>
<evidence type="ECO:0000313" key="3">
    <source>
        <dbReference type="EMBL" id="ACG77169.1"/>
    </source>
</evidence>
<dbReference type="KEGG" id="pzu:PHZ_c0755"/>
<keyword evidence="4" id="KW-1185">Reference proteome</keyword>
<dbReference type="InterPro" id="IPR001466">
    <property type="entry name" value="Beta-lactam-related"/>
</dbReference>
<dbReference type="PANTHER" id="PTHR46825:SF9">
    <property type="entry name" value="BETA-LACTAMASE-RELATED DOMAIN-CONTAINING PROTEIN"/>
    <property type="match status" value="1"/>
</dbReference>
<dbReference type="PANTHER" id="PTHR46825">
    <property type="entry name" value="D-ALANYL-D-ALANINE-CARBOXYPEPTIDASE/ENDOPEPTIDASE AMPH"/>
    <property type="match status" value="1"/>
</dbReference>
<proteinExistence type="predicted"/>
<dbReference type="SUPFAM" id="SSF56601">
    <property type="entry name" value="beta-lactamase/transpeptidase-like"/>
    <property type="match status" value="1"/>
</dbReference>
<dbReference type="eggNOG" id="COG1680">
    <property type="taxonomic scope" value="Bacteria"/>
</dbReference>
<dbReference type="Pfam" id="PF00144">
    <property type="entry name" value="Beta-lactamase"/>
    <property type="match status" value="1"/>
</dbReference>
<feature type="domain" description="Beta-lactamase-related" evidence="2">
    <location>
        <begin position="39"/>
        <end position="385"/>
    </location>
</feature>
<reference evidence="3 4" key="1">
    <citation type="journal article" date="2008" name="BMC Genomics">
        <title>Complete genome of Phenylobacterium zucineum - a novel facultative intracellular bacterium isolated from human erythroleukemia cell line K562.</title>
        <authorList>
            <person name="Luo Y."/>
            <person name="Xu X."/>
            <person name="Ding Z."/>
            <person name="Liu Z."/>
            <person name="Zhang B."/>
            <person name="Yan Z."/>
            <person name="Sun J."/>
            <person name="Hu S."/>
            <person name="Hu X."/>
        </authorList>
    </citation>
    <scope>NUCLEOTIDE SEQUENCE [LARGE SCALE GENOMIC DNA]</scope>
    <source>
        <strain evidence="3 4">HLK1</strain>
    </source>
</reference>
<protein>
    <submittedName>
        <fullName evidence="3">Beta-lactamase</fullName>
    </submittedName>
</protein>